<feature type="transmembrane region" description="Helical" evidence="1">
    <location>
        <begin position="28"/>
        <end position="47"/>
    </location>
</feature>
<keyword evidence="1" id="KW-0812">Transmembrane</keyword>
<protein>
    <submittedName>
        <fullName evidence="2">Uncharacterized protein</fullName>
    </submittedName>
</protein>
<evidence type="ECO:0000313" key="3">
    <source>
        <dbReference type="Proteomes" id="UP000591071"/>
    </source>
</evidence>
<name>A0A848C025_9FIRM</name>
<proteinExistence type="predicted"/>
<gene>
    <name evidence="2" type="ORF">HF872_04750</name>
</gene>
<accession>A0A848C025</accession>
<dbReference type="RefSeq" id="WP_170087390.1">
    <property type="nucleotide sequence ID" value="NZ_JABAFG010000006.1"/>
</dbReference>
<keyword evidence="1" id="KW-1133">Transmembrane helix</keyword>
<feature type="transmembrane region" description="Helical" evidence="1">
    <location>
        <begin position="59"/>
        <end position="77"/>
    </location>
</feature>
<dbReference type="Proteomes" id="UP000591071">
    <property type="component" value="Unassembled WGS sequence"/>
</dbReference>
<dbReference type="AlphaFoldDB" id="A0A848C025"/>
<comment type="caution">
    <text evidence="2">The sequence shown here is derived from an EMBL/GenBank/DDBJ whole genome shotgun (WGS) entry which is preliminary data.</text>
</comment>
<evidence type="ECO:0000313" key="2">
    <source>
        <dbReference type="EMBL" id="NME27933.1"/>
    </source>
</evidence>
<evidence type="ECO:0000256" key="1">
    <source>
        <dbReference type="SAM" id="Phobius"/>
    </source>
</evidence>
<organism evidence="2 3">
    <name type="scientific">Megasphaera hexanoica</name>
    <dbReference type="NCBI Taxonomy" id="1675036"/>
    <lineage>
        <taxon>Bacteria</taxon>
        <taxon>Bacillati</taxon>
        <taxon>Bacillota</taxon>
        <taxon>Negativicutes</taxon>
        <taxon>Veillonellales</taxon>
        <taxon>Veillonellaceae</taxon>
        <taxon>Megasphaera</taxon>
    </lineage>
</organism>
<sequence length="123" mass="14492">MKKLCLSGIVLWLSWILSVISYGEKEQWMFFQTIPEIVLLLIFLYLIRVSKNKWKHIGQSIIFLLCIIYFIQCIYYSQVGEFMSILALENADQAYLLIRPAYIIWLLVIIVVSFFIVQGSKVF</sequence>
<dbReference type="EMBL" id="JABAFG010000006">
    <property type="protein sequence ID" value="NME27933.1"/>
    <property type="molecule type" value="Genomic_DNA"/>
</dbReference>
<keyword evidence="1" id="KW-0472">Membrane</keyword>
<reference evidence="2 3" key="1">
    <citation type="submission" date="2020-04" db="EMBL/GenBank/DDBJ databases">
        <authorList>
            <person name="Hitch T.C.A."/>
            <person name="Wylensek D."/>
            <person name="Clavel T."/>
        </authorList>
    </citation>
    <scope>NUCLEOTIDE SEQUENCE [LARGE SCALE GENOMIC DNA]</scope>
    <source>
        <strain evidence="2 3">Oil-RF-744-FAT-WT-6-1</strain>
    </source>
</reference>
<feature type="transmembrane region" description="Helical" evidence="1">
    <location>
        <begin position="97"/>
        <end position="117"/>
    </location>
</feature>